<reference evidence="1 2" key="1">
    <citation type="submission" date="2016-11" db="EMBL/GenBank/DDBJ databases">
        <authorList>
            <person name="Jaros S."/>
            <person name="Januszkiewicz K."/>
            <person name="Wedrychowicz H."/>
        </authorList>
    </citation>
    <scope>NUCLEOTIDE SEQUENCE [LARGE SCALE GENOMIC DNA]</scope>
    <source>
        <strain evidence="1 2">GAS138</strain>
    </source>
</reference>
<protein>
    <submittedName>
        <fullName evidence="1">Uncharacterized protein</fullName>
    </submittedName>
</protein>
<gene>
    <name evidence="1" type="ORF">SAMN05443248_0250</name>
</gene>
<sequence length="240" mass="25704">MTDPLTAEAIYLRVGSLIADAPDLKADPTPETHRWVAQVLALIEAGELVNSASIATFKVASQNMEGPLRDLNAGTILSIAHQALAKAELHAPAELQGAFIAAGHAFDAFAAVGKALGTATGDVFIVDPYAEAKLLTDYAVLAPETVSLRVLTEATYSKALKPAAEHWRQQMKQALEVRLGAPRTLHDRLILIDGKTAFVLGQSFKDLATRAHTSLVRMPPDAGKLKIEAYELMWSSATLL</sequence>
<evidence type="ECO:0000313" key="1">
    <source>
        <dbReference type="EMBL" id="SHG09153.1"/>
    </source>
</evidence>
<dbReference type="EMBL" id="LT670817">
    <property type="protein sequence ID" value="SHG09153.1"/>
    <property type="molecule type" value="Genomic_DNA"/>
</dbReference>
<evidence type="ECO:0000313" key="2">
    <source>
        <dbReference type="Proteomes" id="UP000189796"/>
    </source>
</evidence>
<proteinExistence type="predicted"/>
<accession>A0A1M5GZG0</accession>
<name>A0A1M5GZG0_9BRAD</name>
<dbReference type="AlphaFoldDB" id="A0A1M5GZG0"/>
<dbReference type="SUPFAM" id="SSF56024">
    <property type="entry name" value="Phospholipase D/nuclease"/>
    <property type="match status" value="1"/>
</dbReference>
<organism evidence="1 2">
    <name type="scientific">Bradyrhizobium erythrophlei</name>
    <dbReference type="NCBI Taxonomy" id="1437360"/>
    <lineage>
        <taxon>Bacteria</taxon>
        <taxon>Pseudomonadati</taxon>
        <taxon>Pseudomonadota</taxon>
        <taxon>Alphaproteobacteria</taxon>
        <taxon>Hyphomicrobiales</taxon>
        <taxon>Nitrobacteraceae</taxon>
        <taxon>Bradyrhizobium</taxon>
    </lineage>
</organism>
<dbReference type="Proteomes" id="UP000189796">
    <property type="component" value="Chromosome I"/>
</dbReference>